<name>A0A511B4A5_9PROT</name>
<organism evidence="1 2">
    <name type="scientific">Gluconobacter kanchanaburiensis NBRC 103587</name>
    <dbReference type="NCBI Taxonomy" id="1307948"/>
    <lineage>
        <taxon>Bacteria</taxon>
        <taxon>Pseudomonadati</taxon>
        <taxon>Pseudomonadota</taxon>
        <taxon>Alphaproteobacteria</taxon>
        <taxon>Acetobacterales</taxon>
        <taxon>Acetobacteraceae</taxon>
        <taxon>Gluconobacter</taxon>
    </lineage>
</organism>
<dbReference type="Proteomes" id="UP000321079">
    <property type="component" value="Unassembled WGS sequence"/>
</dbReference>
<protein>
    <submittedName>
        <fullName evidence="1">Uncharacterized protein</fullName>
    </submittedName>
</protein>
<reference evidence="1 2" key="1">
    <citation type="submission" date="2019-07" db="EMBL/GenBank/DDBJ databases">
        <title>Whole genome shotgun sequence of Gluconobacter kanchanaburiensis NBRC 103587.</title>
        <authorList>
            <person name="Hosoyama A."/>
            <person name="Uohara A."/>
            <person name="Ohji S."/>
            <person name="Ichikawa N."/>
        </authorList>
    </citation>
    <scope>NUCLEOTIDE SEQUENCE [LARGE SCALE GENOMIC DNA]</scope>
    <source>
        <strain evidence="1 2">NBRC 103587</strain>
    </source>
</reference>
<keyword evidence="2" id="KW-1185">Reference proteome</keyword>
<comment type="caution">
    <text evidence="1">The sequence shown here is derived from an EMBL/GenBank/DDBJ whole genome shotgun (WGS) entry which is preliminary data.</text>
</comment>
<evidence type="ECO:0000313" key="1">
    <source>
        <dbReference type="EMBL" id="GEK95224.1"/>
    </source>
</evidence>
<sequence length="97" mass="10641">MATVGRGKGGVYRHTIGLREGKIIQTEQAALDARRVGNGRMEMNEMSERGGVPGVQVPVEMQADGWMFACGIERRSLKGERGRRIPFRAAVRNGKEG</sequence>
<gene>
    <name evidence="1" type="ORF">GKA01_04210</name>
</gene>
<dbReference type="EMBL" id="BJVA01000002">
    <property type="protein sequence ID" value="GEK95224.1"/>
    <property type="molecule type" value="Genomic_DNA"/>
</dbReference>
<evidence type="ECO:0000313" key="2">
    <source>
        <dbReference type="Proteomes" id="UP000321079"/>
    </source>
</evidence>
<accession>A0A511B4A5</accession>
<proteinExistence type="predicted"/>
<dbReference type="AlphaFoldDB" id="A0A511B4A5"/>